<protein>
    <submittedName>
        <fullName evidence="1">Uncharacterized protein</fullName>
    </submittedName>
</protein>
<reference evidence="1 2" key="1">
    <citation type="submission" date="2018-06" db="EMBL/GenBank/DDBJ databases">
        <title>Genome Sequence of the Brown Rot Fungal Pathogen Monilinia fructigena.</title>
        <authorList>
            <person name="Landi L."/>
            <person name="De Miccolis Angelini R.M."/>
            <person name="Pollastro S."/>
            <person name="Abate D."/>
            <person name="Faretra F."/>
            <person name="Romanazzi G."/>
        </authorList>
    </citation>
    <scope>NUCLEOTIDE SEQUENCE [LARGE SCALE GENOMIC DNA]</scope>
    <source>
        <strain evidence="1 2">Mfrg269</strain>
    </source>
</reference>
<dbReference type="EMBL" id="QKRW01000001">
    <property type="protein sequence ID" value="RAL68553.1"/>
    <property type="molecule type" value="Genomic_DNA"/>
</dbReference>
<dbReference type="Proteomes" id="UP000249056">
    <property type="component" value="Unassembled WGS sequence"/>
</dbReference>
<dbReference type="AlphaFoldDB" id="A0A395JA81"/>
<sequence length="79" mass="8805">MDGNLASVALVNNIVSFLPSSVLGFEIDECCFCRWISNLQYNTHLEGLIPLLVFMDGRNESSHFHFEVNRVGLVCTTGI</sequence>
<evidence type="ECO:0000313" key="1">
    <source>
        <dbReference type="EMBL" id="RAL68553.1"/>
    </source>
</evidence>
<organism evidence="1 2">
    <name type="scientific">Monilinia fructigena</name>
    <dbReference type="NCBI Taxonomy" id="38457"/>
    <lineage>
        <taxon>Eukaryota</taxon>
        <taxon>Fungi</taxon>
        <taxon>Dikarya</taxon>
        <taxon>Ascomycota</taxon>
        <taxon>Pezizomycotina</taxon>
        <taxon>Leotiomycetes</taxon>
        <taxon>Helotiales</taxon>
        <taxon>Sclerotiniaceae</taxon>
        <taxon>Monilinia</taxon>
    </lineage>
</organism>
<comment type="caution">
    <text evidence="1">The sequence shown here is derived from an EMBL/GenBank/DDBJ whole genome shotgun (WGS) entry which is preliminary data.</text>
</comment>
<keyword evidence="2" id="KW-1185">Reference proteome</keyword>
<name>A0A395JA81_9HELO</name>
<evidence type="ECO:0000313" key="2">
    <source>
        <dbReference type="Proteomes" id="UP000249056"/>
    </source>
</evidence>
<gene>
    <name evidence="1" type="ORF">DID88_007278</name>
</gene>
<accession>A0A395JA81</accession>
<proteinExistence type="predicted"/>